<keyword evidence="2" id="KW-0472">Membrane</keyword>
<dbReference type="Proteomes" id="UP000271974">
    <property type="component" value="Unassembled WGS sequence"/>
</dbReference>
<evidence type="ECO:0000313" key="4">
    <source>
        <dbReference type="Proteomes" id="UP000271974"/>
    </source>
</evidence>
<sequence>MDQMGITMFQYNGKLCAFPLYCLVWTMLTNMAAGQLNPSTVRSTTPDDGDFFDDDNNKAMYLVLPGMVLIYGGCAFIYCAHRCRRYCVRKSKAKVKEEKKRAKQKERVGFSNALVPANDSNVPSTSRHGHGVTVLDMQGHSTSMQLQSLEDDDDEMNLVFKKGRAFSSNRMQETNVDSIEDCLQTDNQNMNAVAPGYGDGNLSKEMMHLDNQLKAAFRLTQDTSKAAVPETGAAPSKSDKLGGANSTELQGATAAPPGKSPMMSKGAATSDSGNSSFNNSSNSSKVAETKVIPIAQEDIESILKIRKKVKKQRPPPAPLDLNLKSQPDQYARPDENVLEIKRLHIKASSGDKRRIFFSSQ</sequence>
<dbReference type="OrthoDB" id="6106829at2759"/>
<accession>A0A3S1ASD0</accession>
<gene>
    <name evidence="3" type="ORF">EGW08_021496</name>
</gene>
<keyword evidence="2" id="KW-1133">Transmembrane helix</keyword>
<dbReference type="EMBL" id="RQTK01001342">
    <property type="protein sequence ID" value="RUS70738.1"/>
    <property type="molecule type" value="Genomic_DNA"/>
</dbReference>
<name>A0A3S1ASD0_ELYCH</name>
<keyword evidence="2" id="KW-0812">Transmembrane</keyword>
<feature type="transmembrane region" description="Helical" evidence="2">
    <location>
        <begin position="59"/>
        <end position="80"/>
    </location>
</feature>
<reference evidence="3 4" key="1">
    <citation type="submission" date="2019-01" db="EMBL/GenBank/DDBJ databases">
        <title>A draft genome assembly of the solar-powered sea slug Elysia chlorotica.</title>
        <authorList>
            <person name="Cai H."/>
            <person name="Li Q."/>
            <person name="Fang X."/>
            <person name="Li J."/>
            <person name="Curtis N.E."/>
            <person name="Altenburger A."/>
            <person name="Shibata T."/>
            <person name="Feng M."/>
            <person name="Maeda T."/>
            <person name="Schwartz J.A."/>
            <person name="Shigenobu S."/>
            <person name="Lundholm N."/>
            <person name="Nishiyama T."/>
            <person name="Yang H."/>
            <person name="Hasebe M."/>
            <person name="Li S."/>
            <person name="Pierce S.K."/>
            <person name="Wang J."/>
        </authorList>
    </citation>
    <scope>NUCLEOTIDE SEQUENCE [LARGE SCALE GENOMIC DNA]</scope>
    <source>
        <strain evidence="3">EC2010</strain>
        <tissue evidence="3">Whole organism of an adult</tissue>
    </source>
</reference>
<feature type="region of interest" description="Disordered" evidence="1">
    <location>
        <begin position="226"/>
        <end position="287"/>
    </location>
</feature>
<proteinExistence type="predicted"/>
<evidence type="ECO:0000256" key="1">
    <source>
        <dbReference type="SAM" id="MobiDB-lite"/>
    </source>
</evidence>
<feature type="compositionally biased region" description="Low complexity" evidence="1">
    <location>
        <begin position="270"/>
        <end position="284"/>
    </location>
</feature>
<feature type="region of interest" description="Disordered" evidence="1">
    <location>
        <begin position="308"/>
        <end position="332"/>
    </location>
</feature>
<dbReference type="AlphaFoldDB" id="A0A3S1ASD0"/>
<protein>
    <submittedName>
        <fullName evidence="3">Uncharacterized protein</fullName>
    </submittedName>
</protein>
<organism evidence="3 4">
    <name type="scientific">Elysia chlorotica</name>
    <name type="common">Eastern emerald elysia</name>
    <name type="synonym">Sea slug</name>
    <dbReference type="NCBI Taxonomy" id="188477"/>
    <lineage>
        <taxon>Eukaryota</taxon>
        <taxon>Metazoa</taxon>
        <taxon>Spiralia</taxon>
        <taxon>Lophotrochozoa</taxon>
        <taxon>Mollusca</taxon>
        <taxon>Gastropoda</taxon>
        <taxon>Heterobranchia</taxon>
        <taxon>Euthyneura</taxon>
        <taxon>Panpulmonata</taxon>
        <taxon>Sacoglossa</taxon>
        <taxon>Placobranchoidea</taxon>
        <taxon>Plakobranchidae</taxon>
        <taxon>Elysia</taxon>
    </lineage>
</organism>
<evidence type="ECO:0000256" key="2">
    <source>
        <dbReference type="SAM" id="Phobius"/>
    </source>
</evidence>
<keyword evidence="4" id="KW-1185">Reference proteome</keyword>
<evidence type="ECO:0000313" key="3">
    <source>
        <dbReference type="EMBL" id="RUS70738.1"/>
    </source>
</evidence>
<comment type="caution">
    <text evidence="3">The sequence shown here is derived from an EMBL/GenBank/DDBJ whole genome shotgun (WGS) entry which is preliminary data.</text>
</comment>